<gene>
    <name evidence="1" type="ORF">LMG24238_02513</name>
</gene>
<sequence>MNIHSFHDWFITGMSVDIDEKSVVLTLQSDNKRDRATLTFSGAPRCVAEGFAAQNIVYELKSIEDFQTPSYKSALRALEKAHPWGSDWPLRKIIAISSSLGAEIIVEYDELDIEYSGAKPSESLAE</sequence>
<dbReference type="AlphaFoldDB" id="A0A6J5AV25"/>
<dbReference type="RefSeq" id="WP_175050766.1">
    <property type="nucleotide sequence ID" value="NZ_CADIKC010000003.1"/>
</dbReference>
<dbReference type="Proteomes" id="UP000494255">
    <property type="component" value="Unassembled WGS sequence"/>
</dbReference>
<organism evidence="1 2">
    <name type="scientific">Paraburkholderia sediminicola</name>
    <dbReference type="NCBI Taxonomy" id="458836"/>
    <lineage>
        <taxon>Bacteria</taxon>
        <taxon>Pseudomonadati</taxon>
        <taxon>Pseudomonadota</taxon>
        <taxon>Betaproteobacteria</taxon>
        <taxon>Burkholderiales</taxon>
        <taxon>Burkholderiaceae</taxon>
        <taxon>Paraburkholderia</taxon>
    </lineage>
</organism>
<evidence type="ECO:0000313" key="2">
    <source>
        <dbReference type="Proteomes" id="UP000494255"/>
    </source>
</evidence>
<evidence type="ECO:0000313" key="1">
    <source>
        <dbReference type="EMBL" id="CAB3679816.1"/>
    </source>
</evidence>
<proteinExistence type="predicted"/>
<accession>A0A6J5AV25</accession>
<dbReference type="GeneID" id="97041146"/>
<keyword evidence="2" id="KW-1185">Reference proteome</keyword>
<dbReference type="EMBL" id="CADIKC010000003">
    <property type="protein sequence ID" value="CAB3679816.1"/>
    <property type="molecule type" value="Genomic_DNA"/>
</dbReference>
<reference evidence="1 2" key="1">
    <citation type="submission" date="2020-04" db="EMBL/GenBank/DDBJ databases">
        <authorList>
            <person name="De Canck E."/>
        </authorList>
    </citation>
    <scope>NUCLEOTIDE SEQUENCE [LARGE SCALE GENOMIC DNA]</scope>
    <source>
        <strain evidence="1 2">LMG 24238</strain>
    </source>
</reference>
<name>A0A6J5AV25_9BURK</name>
<protein>
    <submittedName>
        <fullName evidence="1">Uncharacterized protein</fullName>
    </submittedName>
</protein>